<dbReference type="Pfam" id="PF13723">
    <property type="entry name" value="Ketoacyl-synt_2"/>
    <property type="match status" value="1"/>
</dbReference>
<evidence type="ECO:0000259" key="1">
    <source>
        <dbReference type="Pfam" id="PF13723"/>
    </source>
</evidence>
<sequence>MRVHVRSIGVLAPGLPGWEAAQPVVRGERALEMAPLTPPVPRCLPAAERRRSSPTARLAIAVAEQAIDASAIPAAEMEMVFAAAEAAGEITHQLCEVLATTREISPTVFHNSVHNAPLGYLSIAMGAKLSGTSVCRGRWSFANGLVCAALQAQAAQRPVLFVCYDSPMPMPLQAVCAMVDPTAVAMVLAPDRIDAVASASLEIVQADVENEWPAWIPASWHANPSARGLAALGAFASPHGTVRVPFAPGQALEIRC</sequence>
<proteinExistence type="predicted"/>
<evidence type="ECO:0000313" key="3">
    <source>
        <dbReference type="Proteomes" id="UP000501534"/>
    </source>
</evidence>
<reference evidence="2 3" key="1">
    <citation type="submission" date="2020-04" db="EMBL/GenBank/DDBJ databases">
        <title>Usitatibacter rugosus gen. nov., sp. nov. and Usitatibacter palustris sp. nov., novel members of Usitatibacteraceae fam. nov. within the order Nitrosomonadales isolated from soil.</title>
        <authorList>
            <person name="Huber K.J."/>
            <person name="Neumann-Schaal M."/>
            <person name="Geppert A."/>
            <person name="Luckner M."/>
            <person name="Wanner G."/>
            <person name="Overmann J."/>
        </authorList>
    </citation>
    <scope>NUCLEOTIDE SEQUENCE [LARGE SCALE GENOMIC DNA]</scope>
    <source>
        <strain evidence="2 3">0125_3</strain>
    </source>
</reference>
<dbReference type="InterPro" id="IPR014030">
    <property type="entry name" value="Ketoacyl_synth_N"/>
</dbReference>
<dbReference type="GO" id="GO:0016746">
    <property type="term" value="F:acyltransferase activity"/>
    <property type="evidence" value="ECO:0007669"/>
    <property type="project" value="InterPro"/>
</dbReference>
<dbReference type="AlphaFoldDB" id="A0A6M4GWU9"/>
<name>A0A6M4GWU9_9PROT</name>
<organism evidence="2 3">
    <name type="scientific">Usitatibacter rugosus</name>
    <dbReference type="NCBI Taxonomy" id="2732067"/>
    <lineage>
        <taxon>Bacteria</taxon>
        <taxon>Pseudomonadati</taxon>
        <taxon>Pseudomonadota</taxon>
        <taxon>Betaproteobacteria</taxon>
        <taxon>Nitrosomonadales</taxon>
        <taxon>Usitatibacteraceae</taxon>
        <taxon>Usitatibacter</taxon>
    </lineage>
</organism>
<keyword evidence="3" id="KW-1185">Reference proteome</keyword>
<dbReference type="Proteomes" id="UP000501534">
    <property type="component" value="Chromosome"/>
</dbReference>
<dbReference type="RefSeq" id="WP_246232963.1">
    <property type="nucleotide sequence ID" value="NZ_CP053069.1"/>
</dbReference>
<evidence type="ECO:0000313" key="2">
    <source>
        <dbReference type="EMBL" id="QJR11771.1"/>
    </source>
</evidence>
<accession>A0A6M4GWU9</accession>
<gene>
    <name evidence="2" type="ORF">DSM104443_02854</name>
</gene>
<dbReference type="InterPro" id="IPR016039">
    <property type="entry name" value="Thiolase-like"/>
</dbReference>
<dbReference type="EMBL" id="CP053069">
    <property type="protein sequence ID" value="QJR11771.1"/>
    <property type="molecule type" value="Genomic_DNA"/>
</dbReference>
<feature type="domain" description="Beta-ketoacyl synthase-like N-terminal" evidence="1">
    <location>
        <begin position="37"/>
        <end position="193"/>
    </location>
</feature>
<dbReference type="KEGG" id="uru:DSM104443_02854"/>
<dbReference type="SUPFAM" id="SSF53901">
    <property type="entry name" value="Thiolase-like"/>
    <property type="match status" value="1"/>
</dbReference>
<dbReference type="Gene3D" id="3.40.47.10">
    <property type="match status" value="1"/>
</dbReference>
<protein>
    <recommendedName>
        <fullName evidence="1">Beta-ketoacyl synthase-like N-terminal domain-containing protein</fullName>
    </recommendedName>
</protein>